<protein>
    <submittedName>
        <fullName evidence="2">BadF/BadG/BcrA/BcrD ATPase family protein</fullName>
    </submittedName>
</protein>
<name>A0ABP4GEK1_9MICO</name>
<dbReference type="InterPro" id="IPR002731">
    <property type="entry name" value="ATPase_BadF"/>
</dbReference>
<sequence length="336" mass="34245">MTTVLGIDVGGSGSRVLLRTAAGERRILTGERISVTSAGSSLTELVATLLGSAAAVWPDDFVCVRGIGVGATGLGTLVARPQDVVSSIREVVTHLQQGSKSSNPEPPEPPAVAIAIDAVTAHLGALGGEAGAICALGTGAIAFGSNSDDVWRRVDGWGHLLGDRGSGAWIGMRALSVAILAHDGVDDDGTAILAAASQRYGDPSMWPAQLYTRNDRAGVLAEFVPDLLALAERGDRAAREIIVAAGVSAARSTIAALGTDLPHVVAGTGALLRARTLLRESFEQTLTGSLPDASLRDPVGDPIDGAVMLAQGAASGEQAARDGYVWTSADERDSAS</sequence>
<dbReference type="RefSeq" id="WP_343925636.1">
    <property type="nucleotide sequence ID" value="NZ_BAAAKW010000034.1"/>
</dbReference>
<dbReference type="Pfam" id="PF01869">
    <property type="entry name" value="BcrAD_BadFG"/>
    <property type="match status" value="1"/>
</dbReference>
<keyword evidence="3" id="KW-1185">Reference proteome</keyword>
<dbReference type="EMBL" id="BAAAKW010000034">
    <property type="protein sequence ID" value="GAA1221185.1"/>
    <property type="molecule type" value="Genomic_DNA"/>
</dbReference>
<dbReference type="InterPro" id="IPR043129">
    <property type="entry name" value="ATPase_NBD"/>
</dbReference>
<feature type="domain" description="ATPase BadF/BadG/BcrA/BcrD type" evidence="1">
    <location>
        <begin position="5"/>
        <end position="310"/>
    </location>
</feature>
<dbReference type="InterPro" id="IPR052519">
    <property type="entry name" value="Euk-type_GlcNAc_Kinase"/>
</dbReference>
<comment type="caution">
    <text evidence="2">The sequence shown here is derived from an EMBL/GenBank/DDBJ whole genome shotgun (WGS) entry which is preliminary data.</text>
</comment>
<dbReference type="PANTHER" id="PTHR43190">
    <property type="entry name" value="N-ACETYL-D-GLUCOSAMINE KINASE"/>
    <property type="match status" value="1"/>
</dbReference>
<dbReference type="PANTHER" id="PTHR43190:SF3">
    <property type="entry name" value="N-ACETYL-D-GLUCOSAMINE KINASE"/>
    <property type="match status" value="1"/>
</dbReference>
<evidence type="ECO:0000313" key="2">
    <source>
        <dbReference type="EMBL" id="GAA1221185.1"/>
    </source>
</evidence>
<dbReference type="SUPFAM" id="SSF53067">
    <property type="entry name" value="Actin-like ATPase domain"/>
    <property type="match status" value="1"/>
</dbReference>
<organism evidence="2 3">
    <name type="scientific">Rhodoglobus aureus</name>
    <dbReference type="NCBI Taxonomy" id="191497"/>
    <lineage>
        <taxon>Bacteria</taxon>
        <taxon>Bacillati</taxon>
        <taxon>Actinomycetota</taxon>
        <taxon>Actinomycetes</taxon>
        <taxon>Micrococcales</taxon>
        <taxon>Microbacteriaceae</taxon>
        <taxon>Rhodoglobus</taxon>
    </lineage>
</organism>
<evidence type="ECO:0000259" key="1">
    <source>
        <dbReference type="Pfam" id="PF01869"/>
    </source>
</evidence>
<reference evidence="3" key="1">
    <citation type="journal article" date="2019" name="Int. J. Syst. Evol. Microbiol.">
        <title>The Global Catalogue of Microorganisms (GCM) 10K type strain sequencing project: providing services to taxonomists for standard genome sequencing and annotation.</title>
        <authorList>
            <consortium name="The Broad Institute Genomics Platform"/>
            <consortium name="The Broad Institute Genome Sequencing Center for Infectious Disease"/>
            <person name="Wu L."/>
            <person name="Ma J."/>
        </authorList>
    </citation>
    <scope>NUCLEOTIDE SEQUENCE [LARGE SCALE GENOMIC DNA]</scope>
    <source>
        <strain evidence="3">JCM 12762</strain>
    </source>
</reference>
<evidence type="ECO:0000313" key="3">
    <source>
        <dbReference type="Proteomes" id="UP001500943"/>
    </source>
</evidence>
<dbReference type="Gene3D" id="3.30.420.40">
    <property type="match status" value="2"/>
</dbReference>
<gene>
    <name evidence="2" type="ORF">GCM10009655_20930</name>
</gene>
<accession>A0ABP4GEK1</accession>
<dbReference type="Proteomes" id="UP001500943">
    <property type="component" value="Unassembled WGS sequence"/>
</dbReference>
<proteinExistence type="predicted"/>